<evidence type="ECO:0000256" key="1">
    <source>
        <dbReference type="SAM" id="MobiDB-lite"/>
    </source>
</evidence>
<dbReference type="KEGG" id="acek:FLP30_05905"/>
<keyword evidence="2" id="KW-0812">Transmembrane</keyword>
<feature type="region of interest" description="Disordered" evidence="1">
    <location>
        <begin position="1"/>
        <end position="32"/>
    </location>
</feature>
<accession>A0A5C1YTI8</accession>
<reference evidence="3 4" key="1">
    <citation type="submission" date="2019-09" db="EMBL/GenBank/DDBJ databases">
        <title>Genome sequencing of strain KACC 21233.</title>
        <authorList>
            <person name="Heo J."/>
            <person name="Kim S.-J."/>
            <person name="Kim J.-S."/>
            <person name="Hong S.-B."/>
            <person name="Kwon S.-W."/>
        </authorList>
    </citation>
    <scope>NUCLEOTIDE SEQUENCE [LARGE SCALE GENOMIC DNA]</scope>
    <source>
        <strain evidence="3 4">KACC 21233</strain>
    </source>
</reference>
<feature type="transmembrane region" description="Helical" evidence="2">
    <location>
        <begin position="251"/>
        <end position="275"/>
    </location>
</feature>
<dbReference type="PANTHER" id="PTHR38592">
    <property type="entry name" value="BLL4819 PROTEIN"/>
    <property type="match status" value="1"/>
</dbReference>
<feature type="transmembrane region" description="Helical" evidence="2">
    <location>
        <begin position="165"/>
        <end position="184"/>
    </location>
</feature>
<dbReference type="OrthoDB" id="9775975at2"/>
<evidence type="ECO:0000313" key="4">
    <source>
        <dbReference type="Proteomes" id="UP000324536"/>
    </source>
</evidence>
<feature type="transmembrane region" description="Helical" evidence="2">
    <location>
        <begin position="362"/>
        <end position="381"/>
    </location>
</feature>
<dbReference type="InterPro" id="IPR014550">
    <property type="entry name" value="UCP028704_OpgC"/>
</dbReference>
<dbReference type="PIRSF" id="PIRSF028704">
    <property type="entry name" value="UPC028704"/>
    <property type="match status" value="1"/>
</dbReference>
<sequence>MQQVDRLGMKEPLAGQGTPHEQPARAGQAVAGTGRDHRIDALRGLALLMMFVDHIPQNLLNRFTMRNIGFADAAEVFVLLAGYASWLAYGRGFKKYGVPTTLRRLGRRCVQLYVGQFIMVVSYVLLVRVWRYFTPVSVDYLEPELAHGTDWVWRVLMFDALPSNLNILPLYIVLLAALPLICVLMRLHRSLALALSGGLWLLINLDPELNFPNWLDPDGWYFNPLAWQFLFVLGMTASAEAERRGSDFPRLRWLSGLCWSYLVFSAFQAFPWGLWGLPDLRPLGDSLAPSKTWLSPVRLLDVLAIFYLVQSSAWARRWSAHARAGQVLACVGRHSLEVFVVGTVLDLLARLLFSTFGEGWPLQVAVNVVGLAFLITLAHGLDARRTRARARARAA</sequence>
<evidence type="ECO:0000313" key="3">
    <source>
        <dbReference type="EMBL" id="QEO18590.1"/>
    </source>
</evidence>
<organism evidence="3 4">
    <name type="scientific">Acetobacter vaccinii</name>
    <dbReference type="NCBI Taxonomy" id="2592655"/>
    <lineage>
        <taxon>Bacteria</taxon>
        <taxon>Pseudomonadati</taxon>
        <taxon>Pseudomonadota</taxon>
        <taxon>Alphaproteobacteria</taxon>
        <taxon>Acetobacterales</taxon>
        <taxon>Acetobacteraceae</taxon>
        <taxon>Acetobacter</taxon>
    </lineage>
</organism>
<keyword evidence="2" id="KW-0472">Membrane</keyword>
<evidence type="ECO:0000256" key="2">
    <source>
        <dbReference type="SAM" id="Phobius"/>
    </source>
</evidence>
<feature type="transmembrane region" description="Helical" evidence="2">
    <location>
        <begin position="68"/>
        <end position="89"/>
    </location>
</feature>
<keyword evidence="2" id="KW-1133">Transmembrane helix</keyword>
<proteinExistence type="predicted"/>
<name>A0A5C1YTI8_9PROT</name>
<dbReference type="PANTHER" id="PTHR38592:SF3">
    <property type="entry name" value="BLL4819 PROTEIN"/>
    <property type="match status" value="1"/>
</dbReference>
<gene>
    <name evidence="3" type="ORF">FLP30_05905</name>
</gene>
<dbReference type="Proteomes" id="UP000324536">
    <property type="component" value="Chromosome"/>
</dbReference>
<protein>
    <submittedName>
        <fullName evidence="3">OpgC domain-containing protein</fullName>
    </submittedName>
</protein>
<dbReference type="EMBL" id="CP043506">
    <property type="protein sequence ID" value="QEO18590.1"/>
    <property type="molecule type" value="Genomic_DNA"/>
</dbReference>
<dbReference type="AlphaFoldDB" id="A0A5C1YTI8"/>
<keyword evidence="4" id="KW-1185">Reference proteome</keyword>
<feature type="transmembrane region" description="Helical" evidence="2">
    <location>
        <begin position="110"/>
        <end position="130"/>
    </location>
</feature>
<dbReference type="Pfam" id="PF10129">
    <property type="entry name" value="OpgC_C"/>
    <property type="match status" value="1"/>
</dbReference>